<evidence type="ECO:0000313" key="1">
    <source>
        <dbReference type="EMBL" id="SDI25251.1"/>
    </source>
</evidence>
<reference evidence="1" key="1">
    <citation type="submission" date="2016-10" db="EMBL/GenBank/DDBJ databases">
        <authorList>
            <person name="Varghese N."/>
            <person name="Submissions S."/>
        </authorList>
    </citation>
    <scope>NUCLEOTIDE SEQUENCE [LARGE SCALE GENOMIC DNA]</scope>
    <source>
        <strain evidence="1">YR281</strain>
    </source>
</reference>
<dbReference type="EMBL" id="FNDI01000014">
    <property type="protein sequence ID" value="SDI25251.1"/>
    <property type="molecule type" value="Genomic_DNA"/>
</dbReference>
<keyword evidence="2" id="KW-1185">Reference proteome</keyword>
<accession>A0A7Z7B983</accession>
<evidence type="ECO:0000313" key="2">
    <source>
        <dbReference type="Proteomes" id="UP000198900"/>
    </source>
</evidence>
<dbReference type="AlphaFoldDB" id="A0A7Z7B983"/>
<dbReference type="Proteomes" id="UP000198900">
    <property type="component" value="Unassembled WGS sequence"/>
</dbReference>
<name>A0A7Z7B983_9BURK</name>
<sequence length="47" mass="5465">MFALQSNLSVENSNKSSAIVPEWGVLRFVYRLVNNVYFVYTPRTLIQ</sequence>
<protein>
    <submittedName>
        <fullName evidence="1">Uncharacterized protein</fullName>
    </submittedName>
</protein>
<gene>
    <name evidence="1" type="ORF">SAMN04487926_1146</name>
</gene>
<organism evidence="1 2">
    <name type="scientific">Paraburkholderia steynii</name>
    <dbReference type="NCBI Taxonomy" id="1245441"/>
    <lineage>
        <taxon>Bacteria</taxon>
        <taxon>Pseudomonadati</taxon>
        <taxon>Pseudomonadota</taxon>
        <taxon>Betaproteobacteria</taxon>
        <taxon>Burkholderiales</taxon>
        <taxon>Burkholderiaceae</taxon>
        <taxon>Paraburkholderia</taxon>
    </lineage>
</organism>
<proteinExistence type="predicted"/>
<comment type="caution">
    <text evidence="1">The sequence shown here is derived from an EMBL/GenBank/DDBJ whole genome shotgun (WGS) entry which is preliminary data.</text>
</comment>